<sequence length="239" mass="27266">MKNRWKILTMLVLVLSLISGCGTKEDNKPVNSSQPAEEQKDNDTTLDNEPAENPKKEDEPTSNSKTAEASKNENDQDEQPVRLLEKQLSYTIDGKTHEETAFLKTSDNQGFSMYVFEGWELEAEEPNSDVLLKDDLFVRIRLIYPEDAEVDYTKMVEDHAKTVSSEVYHNETTGLNGILKDAVWWKAYTEDTAVNVLWIKEKTPMLVIIHTPRDQEVLEPIFAMIETIEKTAPDAETKN</sequence>
<feature type="chain" id="PRO_5038470015" description="Lipoprotein" evidence="2">
    <location>
        <begin position="22"/>
        <end position="239"/>
    </location>
</feature>
<dbReference type="OrthoDB" id="2735367at2"/>
<evidence type="ECO:0000256" key="2">
    <source>
        <dbReference type="SAM" id="SignalP"/>
    </source>
</evidence>
<accession>A0A327Y372</accession>
<keyword evidence="4" id="KW-1185">Reference proteome</keyword>
<gene>
    <name evidence="3" type="ORF">B0I26_12133</name>
</gene>
<dbReference type="AlphaFoldDB" id="A0A327Y372"/>
<dbReference type="Proteomes" id="UP000248555">
    <property type="component" value="Unassembled WGS sequence"/>
</dbReference>
<evidence type="ECO:0000313" key="3">
    <source>
        <dbReference type="EMBL" id="RAK15463.1"/>
    </source>
</evidence>
<evidence type="ECO:0008006" key="5">
    <source>
        <dbReference type="Google" id="ProtNLM"/>
    </source>
</evidence>
<feature type="region of interest" description="Disordered" evidence="1">
    <location>
        <begin position="22"/>
        <end position="81"/>
    </location>
</feature>
<comment type="caution">
    <text evidence="3">The sequence shown here is derived from an EMBL/GenBank/DDBJ whole genome shotgun (WGS) entry which is preliminary data.</text>
</comment>
<dbReference type="EMBL" id="QLMH01000021">
    <property type="protein sequence ID" value="RAK15463.1"/>
    <property type="molecule type" value="Genomic_DNA"/>
</dbReference>
<keyword evidence="2" id="KW-0732">Signal</keyword>
<reference evidence="3 4" key="1">
    <citation type="submission" date="2018-06" db="EMBL/GenBank/DDBJ databases">
        <title>Genomic Encyclopedia of Type Strains, Phase III (KMG-III): the genomes of soil and plant-associated and newly described type strains.</title>
        <authorList>
            <person name="Whitman W."/>
        </authorList>
    </citation>
    <scope>NUCLEOTIDE SEQUENCE [LARGE SCALE GENOMIC DNA]</scope>
    <source>
        <strain evidence="3 4">CGMCC 1.8979</strain>
    </source>
</reference>
<name>A0A327Y372_9BACL</name>
<evidence type="ECO:0000256" key="1">
    <source>
        <dbReference type="SAM" id="MobiDB-lite"/>
    </source>
</evidence>
<feature type="signal peptide" evidence="2">
    <location>
        <begin position="1"/>
        <end position="21"/>
    </location>
</feature>
<organism evidence="3 4">
    <name type="scientific">Paranoxybacillus vitaminiphilus</name>
    <dbReference type="NCBI Taxonomy" id="581036"/>
    <lineage>
        <taxon>Bacteria</taxon>
        <taxon>Bacillati</taxon>
        <taxon>Bacillota</taxon>
        <taxon>Bacilli</taxon>
        <taxon>Bacillales</taxon>
        <taxon>Anoxybacillaceae</taxon>
        <taxon>Paranoxybacillus</taxon>
    </lineage>
</organism>
<protein>
    <recommendedName>
        <fullName evidence="5">Lipoprotein</fullName>
    </recommendedName>
</protein>
<dbReference type="RefSeq" id="WP_111646379.1">
    <property type="nucleotide sequence ID" value="NZ_QLMH01000021.1"/>
</dbReference>
<dbReference type="PROSITE" id="PS51257">
    <property type="entry name" value="PROKAR_LIPOPROTEIN"/>
    <property type="match status" value="1"/>
</dbReference>
<feature type="compositionally biased region" description="Basic and acidic residues" evidence="1">
    <location>
        <begin position="68"/>
        <end position="81"/>
    </location>
</feature>
<proteinExistence type="predicted"/>
<evidence type="ECO:0000313" key="4">
    <source>
        <dbReference type="Proteomes" id="UP000248555"/>
    </source>
</evidence>